<feature type="region of interest" description="Disordered" evidence="1">
    <location>
        <begin position="57"/>
        <end position="117"/>
    </location>
</feature>
<evidence type="ECO:0000256" key="1">
    <source>
        <dbReference type="SAM" id="MobiDB-lite"/>
    </source>
</evidence>
<evidence type="ECO:0000313" key="3">
    <source>
        <dbReference type="Proteomes" id="UP000594342"/>
    </source>
</evidence>
<organism evidence="2 3">
    <name type="scientific">Yasminevirus sp. GU-2018</name>
    <dbReference type="NCBI Taxonomy" id="2420051"/>
    <lineage>
        <taxon>Viruses</taxon>
        <taxon>Varidnaviria</taxon>
        <taxon>Bamfordvirae</taxon>
        <taxon>Nucleocytoviricota</taxon>
        <taxon>Megaviricetes</taxon>
        <taxon>Imitervirales</taxon>
        <taxon>Mimiviridae</taxon>
        <taxon>Klosneuvirinae</taxon>
        <taxon>Yasminevirus</taxon>
        <taxon>Yasminevirus saudimassiliense</taxon>
    </lineage>
</organism>
<name>A0A5K0U8N6_9VIRU</name>
<feature type="compositionally biased region" description="Polar residues" evidence="1">
    <location>
        <begin position="95"/>
        <end position="107"/>
    </location>
</feature>
<keyword evidence="3" id="KW-1185">Reference proteome</keyword>
<accession>A0A5K0U8N6</accession>
<feature type="compositionally biased region" description="Polar residues" evidence="1">
    <location>
        <begin position="27"/>
        <end position="36"/>
    </location>
</feature>
<protein>
    <submittedName>
        <fullName evidence="2">Uncharacterized protein</fullName>
    </submittedName>
</protein>
<evidence type="ECO:0000313" key="2">
    <source>
        <dbReference type="EMBL" id="VBB17891.1"/>
    </source>
</evidence>
<dbReference type="Proteomes" id="UP000594342">
    <property type="component" value="Unassembled WGS sequence"/>
</dbReference>
<proteinExistence type="predicted"/>
<feature type="compositionally biased region" description="Basic and acidic residues" evidence="1">
    <location>
        <begin position="80"/>
        <end position="90"/>
    </location>
</feature>
<gene>
    <name evidence="2" type="ORF">YASMINEVIRUS_354</name>
</gene>
<reference evidence="2 3" key="1">
    <citation type="submission" date="2018-10" db="EMBL/GenBank/DDBJ databases">
        <authorList>
            <consortium name="IHU Genomes"/>
        </authorList>
    </citation>
    <scope>NUCLEOTIDE SEQUENCE [LARGE SCALE GENOMIC DNA]</scope>
    <source>
        <strain evidence="2 3">A1</strain>
    </source>
</reference>
<dbReference type="EMBL" id="UPSH01000001">
    <property type="protein sequence ID" value="VBB17891.1"/>
    <property type="molecule type" value="Genomic_DNA"/>
</dbReference>
<sequence length="117" mass="13341">MDPNTYDKQTEDSEQSNRYVPPPYGQGFNQSQHHSQAYPQAYTVPYFYTTAENPSHRSYSLYPEPPYAYPMQTGSAQNERTQEIHLRDIPPHTTIPVQSSEGVTGTTDRSDPPTFLL</sequence>
<comment type="caution">
    <text evidence="2">The sequence shown here is derived from an EMBL/GenBank/DDBJ whole genome shotgun (WGS) entry which is preliminary data.</text>
</comment>
<feature type="region of interest" description="Disordered" evidence="1">
    <location>
        <begin position="1"/>
        <end position="36"/>
    </location>
</feature>